<evidence type="ECO:0000313" key="2">
    <source>
        <dbReference type="EMBL" id="PEN11356.1"/>
    </source>
</evidence>
<dbReference type="PANTHER" id="PTHR48079">
    <property type="entry name" value="PROTEIN YEEZ"/>
    <property type="match status" value="1"/>
</dbReference>
<dbReference type="SUPFAM" id="SSF51735">
    <property type="entry name" value="NAD(P)-binding Rossmann-fold domains"/>
    <property type="match status" value="1"/>
</dbReference>
<sequence>MSASKGSDDLSGTAFVTGGTGFVGSHLVEELLRRGVSEIRCLVRSEPKWLDEIRAKAPDRITYVRGELSNIEMLWEALDGVDRVYHVGGRTRARTYDALQEANVKATMNLLGAVKHAAPNVDRVLVTSSLAAVGRCEADVATEDMPLQPVSRYGRSKAEMEQAIRSAHQMTESYADVLPITIVRPPAVYGPRDRDILQFFQSVQRHICPVAGPASKPAVSLVHVKDLARGMVDSAMHEDAEGETYFIGSERAYSWNDVKDAATSALDTWALTVPVPTPLVGAVGAASELFGRLTGDYPALNREKTKEIRHACTICSSDKAKREIGYHQQIDLADGVANTIDWYKDRGWL</sequence>
<dbReference type="OrthoDB" id="1490291at2"/>
<reference evidence="2 3" key="1">
    <citation type="submission" date="2017-10" db="EMBL/GenBank/DDBJ databases">
        <title>Draft genome of Longibacter Salinarum.</title>
        <authorList>
            <person name="Goh K.M."/>
            <person name="Shamsir M.S."/>
            <person name="Lim S.W."/>
        </authorList>
    </citation>
    <scope>NUCLEOTIDE SEQUENCE [LARGE SCALE GENOMIC DNA]</scope>
    <source>
        <strain evidence="2 3">KCTC 52045</strain>
    </source>
</reference>
<comment type="caution">
    <text evidence="2">The sequence shown here is derived from an EMBL/GenBank/DDBJ whole genome shotgun (WGS) entry which is preliminary data.</text>
</comment>
<evidence type="ECO:0000259" key="1">
    <source>
        <dbReference type="Pfam" id="PF01370"/>
    </source>
</evidence>
<dbReference type="EMBL" id="PDEQ01000010">
    <property type="protein sequence ID" value="PEN11356.1"/>
    <property type="molecule type" value="Genomic_DNA"/>
</dbReference>
<protein>
    <submittedName>
        <fullName evidence="2">NAD-dependent epimerase</fullName>
    </submittedName>
</protein>
<name>A0A2A8CUC4_9BACT</name>
<keyword evidence="3" id="KW-1185">Reference proteome</keyword>
<feature type="domain" description="NAD-dependent epimerase/dehydratase" evidence="1">
    <location>
        <begin position="15"/>
        <end position="248"/>
    </location>
</feature>
<dbReference type="InterPro" id="IPR051783">
    <property type="entry name" value="NAD(P)-dependent_oxidoreduct"/>
</dbReference>
<evidence type="ECO:0000313" key="3">
    <source>
        <dbReference type="Proteomes" id="UP000220102"/>
    </source>
</evidence>
<dbReference type="GO" id="GO:0005737">
    <property type="term" value="C:cytoplasm"/>
    <property type="evidence" value="ECO:0007669"/>
    <property type="project" value="TreeGrafter"/>
</dbReference>
<organism evidence="2 3">
    <name type="scientific">Longibacter salinarum</name>
    <dbReference type="NCBI Taxonomy" id="1850348"/>
    <lineage>
        <taxon>Bacteria</taxon>
        <taxon>Pseudomonadati</taxon>
        <taxon>Rhodothermota</taxon>
        <taxon>Rhodothermia</taxon>
        <taxon>Rhodothermales</taxon>
        <taxon>Salisaetaceae</taxon>
        <taxon>Longibacter</taxon>
    </lineage>
</organism>
<gene>
    <name evidence="2" type="ORF">CRI94_16070</name>
</gene>
<accession>A0A2A8CUC4</accession>
<proteinExistence type="predicted"/>
<dbReference type="AlphaFoldDB" id="A0A2A8CUC4"/>
<dbReference type="InterPro" id="IPR001509">
    <property type="entry name" value="Epimerase_deHydtase"/>
</dbReference>
<dbReference type="Proteomes" id="UP000220102">
    <property type="component" value="Unassembled WGS sequence"/>
</dbReference>
<dbReference type="PANTHER" id="PTHR48079:SF6">
    <property type="entry name" value="NAD(P)-BINDING DOMAIN-CONTAINING PROTEIN-RELATED"/>
    <property type="match status" value="1"/>
</dbReference>
<dbReference type="Gene3D" id="3.40.50.720">
    <property type="entry name" value="NAD(P)-binding Rossmann-like Domain"/>
    <property type="match status" value="1"/>
</dbReference>
<dbReference type="InterPro" id="IPR036291">
    <property type="entry name" value="NAD(P)-bd_dom_sf"/>
</dbReference>
<dbReference type="Pfam" id="PF01370">
    <property type="entry name" value="Epimerase"/>
    <property type="match status" value="1"/>
</dbReference>
<dbReference type="GO" id="GO:0004029">
    <property type="term" value="F:aldehyde dehydrogenase (NAD+) activity"/>
    <property type="evidence" value="ECO:0007669"/>
    <property type="project" value="TreeGrafter"/>
</dbReference>